<reference evidence="1 2" key="1">
    <citation type="journal article" date="2018" name="Front. Plant Sci.">
        <title>Red Clover (Trifolium pratense) and Zigzag Clover (T. medium) - A Picture of Genomic Similarities and Differences.</title>
        <authorList>
            <person name="Dluhosova J."/>
            <person name="Istvanek J."/>
            <person name="Nedelnik J."/>
            <person name="Repkova J."/>
        </authorList>
    </citation>
    <scope>NUCLEOTIDE SEQUENCE [LARGE SCALE GENOMIC DNA]</scope>
    <source>
        <strain evidence="2">cv. 10/8</strain>
        <tissue evidence="1">Leaf</tissue>
    </source>
</reference>
<evidence type="ECO:0000313" key="2">
    <source>
        <dbReference type="Proteomes" id="UP000265520"/>
    </source>
</evidence>
<proteinExistence type="predicted"/>
<dbReference type="Proteomes" id="UP000265520">
    <property type="component" value="Unassembled WGS sequence"/>
</dbReference>
<dbReference type="EMBL" id="LXQA010015953">
    <property type="protein sequence ID" value="MCH89344.1"/>
    <property type="molecule type" value="Genomic_DNA"/>
</dbReference>
<keyword evidence="2" id="KW-1185">Reference proteome</keyword>
<feature type="non-terminal residue" evidence="1">
    <location>
        <position position="89"/>
    </location>
</feature>
<dbReference type="Gene3D" id="1.10.400.10">
    <property type="entry name" value="GI Alpha 1, domain 2-like"/>
    <property type="match status" value="1"/>
</dbReference>
<protein>
    <submittedName>
        <fullName evidence="1">Extra-large guanine nucleotide-binding protein 1-like</fullName>
    </submittedName>
</protein>
<dbReference type="AlphaFoldDB" id="A0A392MSU3"/>
<name>A0A392MSU3_9FABA</name>
<accession>A0A392MSU3</accession>
<dbReference type="InterPro" id="IPR011025">
    <property type="entry name" value="GproteinA_insert"/>
</dbReference>
<gene>
    <name evidence="1" type="ORF">A2U01_0010239</name>
</gene>
<dbReference type="SUPFAM" id="SSF47895">
    <property type="entry name" value="Transducin (alpha subunit), insertion domain"/>
    <property type="match status" value="1"/>
</dbReference>
<dbReference type="GO" id="GO:0007165">
    <property type="term" value="P:signal transduction"/>
    <property type="evidence" value="ECO:0007669"/>
    <property type="project" value="InterPro"/>
</dbReference>
<comment type="caution">
    <text evidence="1">The sequence shown here is derived from an EMBL/GenBank/DDBJ whole genome shotgun (WGS) entry which is preliminary data.</text>
</comment>
<evidence type="ECO:0000313" key="1">
    <source>
        <dbReference type="EMBL" id="MCH89344.1"/>
    </source>
</evidence>
<organism evidence="1 2">
    <name type="scientific">Trifolium medium</name>
    <dbReference type="NCBI Taxonomy" id="97028"/>
    <lineage>
        <taxon>Eukaryota</taxon>
        <taxon>Viridiplantae</taxon>
        <taxon>Streptophyta</taxon>
        <taxon>Embryophyta</taxon>
        <taxon>Tracheophyta</taxon>
        <taxon>Spermatophyta</taxon>
        <taxon>Magnoliopsida</taxon>
        <taxon>eudicotyledons</taxon>
        <taxon>Gunneridae</taxon>
        <taxon>Pentapetalae</taxon>
        <taxon>rosids</taxon>
        <taxon>fabids</taxon>
        <taxon>Fabales</taxon>
        <taxon>Fabaceae</taxon>
        <taxon>Papilionoideae</taxon>
        <taxon>50 kb inversion clade</taxon>
        <taxon>NPAAA clade</taxon>
        <taxon>Hologalegina</taxon>
        <taxon>IRL clade</taxon>
        <taxon>Trifolieae</taxon>
        <taxon>Trifolium</taxon>
    </lineage>
</organism>
<sequence>MVSGKLDAIFPAATREYAPLIEELWNDSAIKATYERRNEIEMLPSVANLDILYAEGVTSSNGLASVEFSFPQSAPEETGDTADLLDSLA</sequence>